<dbReference type="RefSeq" id="WP_181552230.1">
    <property type="nucleotide sequence ID" value="NZ_JACDUS010000011.1"/>
</dbReference>
<keyword evidence="1" id="KW-1133">Transmembrane helix</keyword>
<dbReference type="EMBL" id="JACDUS010000011">
    <property type="protein sequence ID" value="MBA2882597.1"/>
    <property type="molecule type" value="Genomic_DNA"/>
</dbReference>
<gene>
    <name evidence="2" type="ORF">HNR65_002951</name>
</gene>
<keyword evidence="1" id="KW-0812">Transmembrane</keyword>
<protein>
    <submittedName>
        <fullName evidence="2">Uncharacterized protein</fullName>
    </submittedName>
</protein>
<proteinExistence type="predicted"/>
<sequence>MILALGIVNLVLVAWQLTTGLHIIRISPRTHRKTGILLAVTAVLHASLALLV</sequence>
<comment type="caution">
    <text evidence="2">The sequence shown here is derived from an EMBL/GenBank/DDBJ whole genome shotgun (WGS) entry which is preliminary data.</text>
</comment>
<dbReference type="Proteomes" id="UP000525298">
    <property type="component" value="Unassembled WGS sequence"/>
</dbReference>
<name>A0A7W0CBH3_9BACT</name>
<evidence type="ECO:0000313" key="2">
    <source>
        <dbReference type="EMBL" id="MBA2882597.1"/>
    </source>
</evidence>
<dbReference type="AlphaFoldDB" id="A0A7W0CBH3"/>
<feature type="transmembrane region" description="Helical" evidence="1">
    <location>
        <begin position="36"/>
        <end position="51"/>
    </location>
</feature>
<accession>A0A7W0CBH3</accession>
<organism evidence="2 3">
    <name type="scientific">Desulfosalsimonas propionicica</name>
    <dbReference type="NCBI Taxonomy" id="332175"/>
    <lineage>
        <taxon>Bacteria</taxon>
        <taxon>Pseudomonadati</taxon>
        <taxon>Thermodesulfobacteriota</taxon>
        <taxon>Desulfobacteria</taxon>
        <taxon>Desulfobacterales</taxon>
        <taxon>Desulfosalsimonadaceae</taxon>
        <taxon>Desulfosalsimonas</taxon>
    </lineage>
</organism>
<keyword evidence="1" id="KW-0472">Membrane</keyword>
<evidence type="ECO:0000313" key="3">
    <source>
        <dbReference type="Proteomes" id="UP000525298"/>
    </source>
</evidence>
<keyword evidence="3" id="KW-1185">Reference proteome</keyword>
<evidence type="ECO:0000256" key="1">
    <source>
        <dbReference type="SAM" id="Phobius"/>
    </source>
</evidence>
<feature type="transmembrane region" description="Helical" evidence="1">
    <location>
        <begin position="6"/>
        <end position="24"/>
    </location>
</feature>
<reference evidence="2 3" key="1">
    <citation type="submission" date="2020-07" db="EMBL/GenBank/DDBJ databases">
        <title>Genomic Encyclopedia of Type Strains, Phase IV (KMG-IV): sequencing the most valuable type-strain genomes for metagenomic binning, comparative biology and taxonomic classification.</title>
        <authorList>
            <person name="Goeker M."/>
        </authorList>
    </citation>
    <scope>NUCLEOTIDE SEQUENCE [LARGE SCALE GENOMIC DNA]</scope>
    <source>
        <strain evidence="2 3">DSM 17721</strain>
    </source>
</reference>